<accession>A0A6P4ADQ1</accession>
<keyword evidence="2" id="KW-1185">Reference proteome</keyword>
<feature type="transmembrane region" description="Helical" evidence="1">
    <location>
        <begin position="137"/>
        <end position="161"/>
    </location>
</feature>
<organism evidence="2 3">
    <name type="scientific">Ziziphus jujuba</name>
    <name type="common">Chinese jujube</name>
    <name type="synonym">Ziziphus sativa</name>
    <dbReference type="NCBI Taxonomy" id="326968"/>
    <lineage>
        <taxon>Eukaryota</taxon>
        <taxon>Viridiplantae</taxon>
        <taxon>Streptophyta</taxon>
        <taxon>Embryophyta</taxon>
        <taxon>Tracheophyta</taxon>
        <taxon>Spermatophyta</taxon>
        <taxon>Magnoliopsida</taxon>
        <taxon>eudicotyledons</taxon>
        <taxon>Gunneridae</taxon>
        <taxon>Pentapetalae</taxon>
        <taxon>rosids</taxon>
        <taxon>fabids</taxon>
        <taxon>Rosales</taxon>
        <taxon>Rhamnaceae</taxon>
        <taxon>Paliureae</taxon>
        <taxon>Ziziphus</taxon>
    </lineage>
</organism>
<dbReference type="FunCoup" id="A0A6P4ADQ1">
    <property type="interactions" value="1313"/>
</dbReference>
<dbReference type="AlphaFoldDB" id="A0A6P4ADQ1"/>
<keyword evidence="1" id="KW-0472">Membrane</keyword>
<name>A0A6P4ADQ1_ZIZJJ</name>
<dbReference type="PANTHER" id="PTHR36396">
    <property type="entry name" value="MALTASE-GLUCOAMYLASE, INTESTINAL PROTEIN"/>
    <property type="match status" value="1"/>
</dbReference>
<dbReference type="KEGG" id="zju:107421596"/>
<dbReference type="InParanoid" id="A0A6P4ADQ1"/>
<dbReference type="GeneID" id="107421596"/>
<sequence>MAEAEAQRSSTPPPSFLEVKCKSSGKIRRFAEGTEACFAVSLINRKLDKGAPQALYIEAIKEGDDDEEPISFGPSSVLVDYRHGWKLHTVTELDLPGPSGIGNGEKIFQPRSVRPRNVNSSDSSHLGKKAPKPAINYLYIGKIIVAFILMFVLAAIFTLALEKLPILLSFLSSFM</sequence>
<evidence type="ECO:0000313" key="2">
    <source>
        <dbReference type="Proteomes" id="UP001652623"/>
    </source>
</evidence>
<dbReference type="Proteomes" id="UP001652623">
    <property type="component" value="Chromosome 5"/>
</dbReference>
<keyword evidence="1" id="KW-0812">Transmembrane</keyword>
<evidence type="ECO:0000256" key="1">
    <source>
        <dbReference type="SAM" id="Phobius"/>
    </source>
</evidence>
<gene>
    <name evidence="3" type="primary">LOC107421596</name>
</gene>
<keyword evidence="1" id="KW-1133">Transmembrane helix</keyword>
<dbReference type="RefSeq" id="XP_015886351.2">
    <property type="nucleotide sequence ID" value="XM_016030865.4"/>
</dbReference>
<dbReference type="PANTHER" id="PTHR36396:SF1">
    <property type="entry name" value="MALTASE-GLUCOAMYLASE, INTESTINAL PROTEIN"/>
    <property type="match status" value="1"/>
</dbReference>
<evidence type="ECO:0000313" key="3">
    <source>
        <dbReference type="RefSeq" id="XP_015886351.2"/>
    </source>
</evidence>
<proteinExistence type="predicted"/>
<protein>
    <submittedName>
        <fullName evidence="3">Uncharacterized protein LOC107421596</fullName>
    </submittedName>
</protein>
<reference evidence="3" key="1">
    <citation type="submission" date="2025-08" db="UniProtKB">
        <authorList>
            <consortium name="RefSeq"/>
        </authorList>
    </citation>
    <scope>IDENTIFICATION</scope>
    <source>
        <tissue evidence="3">Seedling</tissue>
    </source>
</reference>